<proteinExistence type="predicted"/>
<evidence type="ECO:0000256" key="1">
    <source>
        <dbReference type="SAM" id="MobiDB-lite"/>
    </source>
</evidence>
<dbReference type="EMBL" id="KL363191">
    <property type="protein sequence ID" value="KFD56852.1"/>
    <property type="molecule type" value="Genomic_DNA"/>
</dbReference>
<dbReference type="Proteomes" id="UP000030764">
    <property type="component" value="Unassembled WGS sequence"/>
</dbReference>
<dbReference type="AlphaFoldDB" id="A0A085MI06"/>
<evidence type="ECO:0000313" key="2">
    <source>
        <dbReference type="EMBL" id="KFD56852.1"/>
    </source>
</evidence>
<protein>
    <submittedName>
        <fullName evidence="2">Uncharacterized protein</fullName>
    </submittedName>
</protein>
<sequence>MANFHKGTSNGETCVSLIRFATHLKKRCSHVANLGQAFAQLTLVTVAAARHSHGRTMEVICRTPFQQKSATALNQKNWRMALQPLQENAKIVTLSRRNLLVQERRLPVRRRLFSRADDTESQSDLKSSTDLWLARHLDNMRLQLRQASYKWGYDFEADRPNPVADCEFVWTAVPANQVPLPYRTCGPAAKEPKVRTDQSTLNTSSTPTVPCPGRKRPRQTSLNEFFAVSKQSPNEPSGGAYTSYTSVGSKVVTRLVVVRPNDSCSSTVGKRRP</sequence>
<feature type="compositionally biased region" description="Polar residues" evidence="1">
    <location>
        <begin position="197"/>
        <end position="208"/>
    </location>
</feature>
<evidence type="ECO:0000313" key="3">
    <source>
        <dbReference type="Proteomes" id="UP000030764"/>
    </source>
</evidence>
<dbReference type="InterPro" id="IPR044898">
    <property type="entry name" value="CDI_dom_sf"/>
</dbReference>
<reference evidence="2 3" key="1">
    <citation type="journal article" date="2014" name="Nat. Genet.">
        <title>Genome and transcriptome of the porcine whipworm Trichuris suis.</title>
        <authorList>
            <person name="Jex A.R."/>
            <person name="Nejsum P."/>
            <person name="Schwarz E.M."/>
            <person name="Hu L."/>
            <person name="Young N.D."/>
            <person name="Hall R.S."/>
            <person name="Korhonen P.K."/>
            <person name="Liao S."/>
            <person name="Thamsborg S."/>
            <person name="Xia J."/>
            <person name="Xu P."/>
            <person name="Wang S."/>
            <person name="Scheerlinck J.P."/>
            <person name="Hofmann A."/>
            <person name="Sternberg P.W."/>
            <person name="Wang J."/>
            <person name="Gasser R.B."/>
        </authorList>
    </citation>
    <scope>NUCLEOTIDE SEQUENCE [LARGE SCALE GENOMIC DNA]</scope>
    <source>
        <strain evidence="2">DCEP-RM93M</strain>
    </source>
</reference>
<gene>
    <name evidence="2" type="ORF">M513_02109</name>
</gene>
<accession>A0A085MI06</accession>
<organism evidence="2 3">
    <name type="scientific">Trichuris suis</name>
    <name type="common">pig whipworm</name>
    <dbReference type="NCBI Taxonomy" id="68888"/>
    <lineage>
        <taxon>Eukaryota</taxon>
        <taxon>Metazoa</taxon>
        <taxon>Ecdysozoa</taxon>
        <taxon>Nematoda</taxon>
        <taxon>Enoplea</taxon>
        <taxon>Dorylaimia</taxon>
        <taxon>Trichinellida</taxon>
        <taxon>Trichuridae</taxon>
        <taxon>Trichuris</taxon>
    </lineage>
</organism>
<dbReference type="Gene3D" id="4.10.365.10">
    <property type="entry name" value="p27"/>
    <property type="match status" value="1"/>
</dbReference>
<keyword evidence="3" id="KW-1185">Reference proteome</keyword>
<name>A0A085MI06_9BILA</name>
<feature type="region of interest" description="Disordered" evidence="1">
    <location>
        <begin position="189"/>
        <end position="217"/>
    </location>
</feature>